<dbReference type="RefSeq" id="WP_151565394.1">
    <property type="nucleotide sequence ID" value="NZ_WBMT01000016.1"/>
</dbReference>
<dbReference type="EMBL" id="WBMT01000016">
    <property type="protein sequence ID" value="KAB2344367.1"/>
    <property type="molecule type" value="Genomic_DNA"/>
</dbReference>
<evidence type="ECO:0000313" key="1">
    <source>
        <dbReference type="EMBL" id="KAB2344367.1"/>
    </source>
</evidence>
<dbReference type="Proteomes" id="UP000468735">
    <property type="component" value="Unassembled WGS sequence"/>
</dbReference>
<gene>
    <name evidence="1" type="ORF">F8566_30995</name>
</gene>
<evidence type="ECO:0000313" key="2">
    <source>
        <dbReference type="Proteomes" id="UP000468735"/>
    </source>
</evidence>
<keyword evidence="2" id="KW-1185">Reference proteome</keyword>
<comment type="caution">
    <text evidence="1">The sequence shown here is derived from an EMBL/GenBank/DDBJ whole genome shotgun (WGS) entry which is preliminary data.</text>
</comment>
<accession>A0A6H9YJB2</accession>
<proteinExistence type="predicted"/>
<sequence>MTGVRLVGAHRVWADFAGIPAEVTSAFVATDKGGLVGCGYYASVEALAEIVDLSTLSPC</sequence>
<reference evidence="1 2" key="1">
    <citation type="submission" date="2019-09" db="EMBL/GenBank/DDBJ databases">
        <title>Actinomadura physcomitrii sp. nov., a novel actinomycete isolated from moss [Physcomitrium sphaericum (Ludw) Fuernr].</title>
        <authorList>
            <person name="Zhuang X."/>
            <person name="Liu C."/>
        </authorList>
    </citation>
    <scope>NUCLEOTIDE SEQUENCE [LARGE SCALE GENOMIC DNA]</scope>
    <source>
        <strain evidence="1 2">HMC1</strain>
    </source>
</reference>
<organism evidence="1 2">
    <name type="scientific">Actinomadura rudentiformis</name>
    <dbReference type="NCBI Taxonomy" id="359158"/>
    <lineage>
        <taxon>Bacteria</taxon>
        <taxon>Bacillati</taxon>
        <taxon>Actinomycetota</taxon>
        <taxon>Actinomycetes</taxon>
        <taxon>Streptosporangiales</taxon>
        <taxon>Thermomonosporaceae</taxon>
        <taxon>Actinomadura</taxon>
    </lineage>
</organism>
<dbReference type="OrthoDB" id="3482381at2"/>
<name>A0A6H9YJB2_9ACTN</name>
<dbReference type="AlphaFoldDB" id="A0A6H9YJB2"/>
<protein>
    <submittedName>
        <fullName evidence="1">Uncharacterized protein</fullName>
    </submittedName>
</protein>